<dbReference type="AlphaFoldDB" id="A0A1I7SJE5"/>
<evidence type="ECO:0000313" key="2">
    <source>
        <dbReference type="WBParaSite" id="BXY_1316900.1"/>
    </source>
</evidence>
<protein>
    <submittedName>
        <fullName evidence="2">AGC-kinase C-terminal domain-containing protein</fullName>
    </submittedName>
</protein>
<evidence type="ECO:0000313" key="1">
    <source>
        <dbReference type="Proteomes" id="UP000095284"/>
    </source>
</evidence>
<accession>A0A1I7SJE5</accession>
<dbReference type="Proteomes" id="UP000095284">
    <property type="component" value="Unplaced"/>
</dbReference>
<name>A0A1I7SJE5_BURXY</name>
<proteinExistence type="predicted"/>
<sequence>MSQELAPLAPMRVRNDSVDSSMATYIAKQMGDPGPSAANPDDEHFNKFINNEISYEEYMKVSGGTAFDEDIATTNQVADRELMPPPSSSPPKKVCVNFERLFSKFALSYLQGGPLET</sequence>
<organism evidence="1 2">
    <name type="scientific">Bursaphelenchus xylophilus</name>
    <name type="common">Pinewood nematode worm</name>
    <name type="synonym">Aphelenchoides xylophilus</name>
    <dbReference type="NCBI Taxonomy" id="6326"/>
    <lineage>
        <taxon>Eukaryota</taxon>
        <taxon>Metazoa</taxon>
        <taxon>Ecdysozoa</taxon>
        <taxon>Nematoda</taxon>
        <taxon>Chromadorea</taxon>
        <taxon>Rhabditida</taxon>
        <taxon>Tylenchina</taxon>
        <taxon>Tylenchomorpha</taxon>
        <taxon>Aphelenchoidea</taxon>
        <taxon>Aphelenchoididae</taxon>
        <taxon>Bursaphelenchus</taxon>
    </lineage>
</organism>
<reference evidence="2" key="1">
    <citation type="submission" date="2016-11" db="UniProtKB">
        <authorList>
            <consortium name="WormBaseParasite"/>
        </authorList>
    </citation>
    <scope>IDENTIFICATION</scope>
</reference>
<dbReference type="WBParaSite" id="BXY_1316900.1">
    <property type="protein sequence ID" value="BXY_1316900.1"/>
    <property type="gene ID" value="BXY_1316900"/>
</dbReference>